<gene>
    <name evidence="2" type="primary">WBGene00277326</name>
</gene>
<keyword evidence="1" id="KW-1133">Transmembrane helix</keyword>
<dbReference type="EnsemblMetazoa" id="PPA38957.1">
    <property type="protein sequence ID" value="PPA38957.1"/>
    <property type="gene ID" value="WBGene00277326"/>
</dbReference>
<dbReference type="AlphaFoldDB" id="A0A8R1US36"/>
<evidence type="ECO:0008006" key="4">
    <source>
        <dbReference type="Google" id="ProtNLM"/>
    </source>
</evidence>
<dbReference type="Proteomes" id="UP000005239">
    <property type="component" value="Unassembled WGS sequence"/>
</dbReference>
<sequence length="255" mass="29801">MGLLAIVDIFQTFCISIILLIIYFFASLVYFKLLFFLPFSRNYTFKLIVFNGTVNLLSCTMHLVVYQLTTYPNMYTFYLYLKDHNFYNITEFQELFLHFPAVLDAFPVTKIVDLFTFAPLVLFECNLGDGQILIPITMFSNNSKSVKLRQSYCFIRYSQLSQRSIVSCTTLLVNFRIASYLIRERKHIKLAPRFRRLCSVIKPTFQKFQKSSRAWPNDKQHSILCILHALPYQYGGLLTISLWECAPLPICLFSS</sequence>
<keyword evidence="1" id="KW-0472">Membrane</keyword>
<name>A0A8R1US36_PRIPA</name>
<keyword evidence="3" id="KW-1185">Reference proteome</keyword>
<accession>A0A8R1US36</accession>
<evidence type="ECO:0000313" key="3">
    <source>
        <dbReference type="Proteomes" id="UP000005239"/>
    </source>
</evidence>
<proteinExistence type="predicted"/>
<protein>
    <recommendedName>
        <fullName evidence="4">G protein-coupled receptor</fullName>
    </recommendedName>
</protein>
<reference evidence="2" key="2">
    <citation type="submission" date="2022-06" db="UniProtKB">
        <authorList>
            <consortium name="EnsemblMetazoa"/>
        </authorList>
    </citation>
    <scope>IDENTIFICATION</scope>
    <source>
        <strain evidence="2">PS312</strain>
    </source>
</reference>
<feature type="transmembrane region" description="Helical" evidence="1">
    <location>
        <begin position="6"/>
        <end position="31"/>
    </location>
</feature>
<reference evidence="3" key="1">
    <citation type="journal article" date="2008" name="Nat. Genet.">
        <title>The Pristionchus pacificus genome provides a unique perspective on nematode lifestyle and parasitism.</title>
        <authorList>
            <person name="Dieterich C."/>
            <person name="Clifton S.W."/>
            <person name="Schuster L.N."/>
            <person name="Chinwalla A."/>
            <person name="Delehaunty K."/>
            <person name="Dinkelacker I."/>
            <person name="Fulton L."/>
            <person name="Fulton R."/>
            <person name="Godfrey J."/>
            <person name="Minx P."/>
            <person name="Mitreva M."/>
            <person name="Roeseler W."/>
            <person name="Tian H."/>
            <person name="Witte H."/>
            <person name="Yang S.P."/>
            <person name="Wilson R.K."/>
            <person name="Sommer R.J."/>
        </authorList>
    </citation>
    <scope>NUCLEOTIDE SEQUENCE [LARGE SCALE GENOMIC DNA]</scope>
    <source>
        <strain evidence="3">PS312</strain>
    </source>
</reference>
<evidence type="ECO:0000313" key="2">
    <source>
        <dbReference type="EnsemblMetazoa" id="PPA38957.1"/>
    </source>
</evidence>
<organism evidence="2 3">
    <name type="scientific">Pristionchus pacificus</name>
    <name type="common">Parasitic nematode worm</name>
    <dbReference type="NCBI Taxonomy" id="54126"/>
    <lineage>
        <taxon>Eukaryota</taxon>
        <taxon>Metazoa</taxon>
        <taxon>Ecdysozoa</taxon>
        <taxon>Nematoda</taxon>
        <taxon>Chromadorea</taxon>
        <taxon>Rhabditida</taxon>
        <taxon>Rhabditina</taxon>
        <taxon>Diplogasteromorpha</taxon>
        <taxon>Diplogasteroidea</taxon>
        <taxon>Neodiplogasteridae</taxon>
        <taxon>Pristionchus</taxon>
    </lineage>
</organism>
<evidence type="ECO:0000256" key="1">
    <source>
        <dbReference type="SAM" id="Phobius"/>
    </source>
</evidence>
<keyword evidence="1" id="KW-0812">Transmembrane</keyword>
<feature type="transmembrane region" description="Helical" evidence="1">
    <location>
        <begin position="43"/>
        <end position="65"/>
    </location>
</feature>